<keyword evidence="2" id="KW-1185">Reference proteome</keyword>
<dbReference type="EMBL" id="KZ293516">
    <property type="protein sequence ID" value="PBK58981.1"/>
    <property type="molecule type" value="Genomic_DNA"/>
</dbReference>
<sequence>MHLLGPPPVELINRIHPEYRPMYFDEDASSSRRNEGTFEAVFFTIPDSPQKGLFIAFLKRMLRWLPEERTSIDELLADLCRSSVQAPRNR</sequence>
<gene>
    <name evidence="1" type="ORF">ARMSODRAFT_1027790</name>
</gene>
<protein>
    <recommendedName>
        <fullName evidence="3">Protein kinase domain-containing protein</fullName>
    </recommendedName>
</protein>
<accession>A0A2H3AJB0</accession>
<dbReference type="Gene3D" id="1.10.510.10">
    <property type="entry name" value="Transferase(Phosphotransferase) domain 1"/>
    <property type="match status" value="1"/>
</dbReference>
<name>A0A2H3AJB0_9AGAR</name>
<dbReference type="AlphaFoldDB" id="A0A2H3AJB0"/>
<organism evidence="1 2">
    <name type="scientific">Armillaria solidipes</name>
    <dbReference type="NCBI Taxonomy" id="1076256"/>
    <lineage>
        <taxon>Eukaryota</taxon>
        <taxon>Fungi</taxon>
        <taxon>Dikarya</taxon>
        <taxon>Basidiomycota</taxon>
        <taxon>Agaricomycotina</taxon>
        <taxon>Agaricomycetes</taxon>
        <taxon>Agaricomycetidae</taxon>
        <taxon>Agaricales</taxon>
        <taxon>Marasmiineae</taxon>
        <taxon>Physalacriaceae</taxon>
        <taxon>Armillaria</taxon>
    </lineage>
</organism>
<reference evidence="2" key="1">
    <citation type="journal article" date="2017" name="Nat. Ecol. Evol.">
        <title>Genome expansion and lineage-specific genetic innovations in the forest pathogenic fungi Armillaria.</title>
        <authorList>
            <person name="Sipos G."/>
            <person name="Prasanna A.N."/>
            <person name="Walter M.C."/>
            <person name="O'Connor E."/>
            <person name="Balint B."/>
            <person name="Krizsan K."/>
            <person name="Kiss B."/>
            <person name="Hess J."/>
            <person name="Varga T."/>
            <person name="Slot J."/>
            <person name="Riley R."/>
            <person name="Boka B."/>
            <person name="Rigling D."/>
            <person name="Barry K."/>
            <person name="Lee J."/>
            <person name="Mihaltcheva S."/>
            <person name="LaButti K."/>
            <person name="Lipzen A."/>
            <person name="Waldron R."/>
            <person name="Moloney N.M."/>
            <person name="Sperisen C."/>
            <person name="Kredics L."/>
            <person name="Vagvoelgyi C."/>
            <person name="Patrignani A."/>
            <person name="Fitzpatrick D."/>
            <person name="Nagy I."/>
            <person name="Doyle S."/>
            <person name="Anderson J.B."/>
            <person name="Grigoriev I.V."/>
            <person name="Gueldener U."/>
            <person name="Muensterkoetter M."/>
            <person name="Nagy L.G."/>
        </authorList>
    </citation>
    <scope>NUCLEOTIDE SEQUENCE [LARGE SCALE GENOMIC DNA]</scope>
    <source>
        <strain evidence="2">28-4</strain>
    </source>
</reference>
<dbReference type="Proteomes" id="UP000218334">
    <property type="component" value="Unassembled WGS sequence"/>
</dbReference>
<proteinExistence type="predicted"/>
<evidence type="ECO:0008006" key="3">
    <source>
        <dbReference type="Google" id="ProtNLM"/>
    </source>
</evidence>
<evidence type="ECO:0000313" key="2">
    <source>
        <dbReference type="Proteomes" id="UP000218334"/>
    </source>
</evidence>
<evidence type="ECO:0000313" key="1">
    <source>
        <dbReference type="EMBL" id="PBK58981.1"/>
    </source>
</evidence>